<feature type="transmembrane region" description="Helical" evidence="6">
    <location>
        <begin position="270"/>
        <end position="292"/>
    </location>
</feature>
<evidence type="ECO:0000256" key="5">
    <source>
        <dbReference type="ARBA" id="ARBA00038359"/>
    </source>
</evidence>
<dbReference type="InterPro" id="IPR049326">
    <property type="entry name" value="Rhodopsin_dom_fungi"/>
</dbReference>
<keyword evidence="4 6" id="KW-0472">Membrane</keyword>
<feature type="domain" description="Rhodopsin" evidence="7">
    <location>
        <begin position="79"/>
        <end position="293"/>
    </location>
</feature>
<evidence type="ECO:0000313" key="8">
    <source>
        <dbReference type="EMBL" id="KAG9989922.1"/>
    </source>
</evidence>
<keyword evidence="9" id="KW-1185">Reference proteome</keyword>
<dbReference type="InterPro" id="IPR052337">
    <property type="entry name" value="SAT4-like"/>
</dbReference>
<evidence type="ECO:0000256" key="4">
    <source>
        <dbReference type="ARBA" id="ARBA00023136"/>
    </source>
</evidence>
<dbReference type="AlphaFoldDB" id="A0A9P8K0G9"/>
<reference evidence="8" key="2">
    <citation type="submission" date="2021-08" db="EMBL/GenBank/DDBJ databases">
        <authorList>
            <person name="Gostincar C."/>
            <person name="Sun X."/>
            <person name="Song Z."/>
            <person name="Gunde-Cimerman N."/>
        </authorList>
    </citation>
    <scope>NUCLEOTIDE SEQUENCE</scope>
    <source>
        <strain evidence="8">EXF-9298</strain>
    </source>
</reference>
<evidence type="ECO:0000256" key="6">
    <source>
        <dbReference type="SAM" id="Phobius"/>
    </source>
</evidence>
<evidence type="ECO:0000259" key="7">
    <source>
        <dbReference type="Pfam" id="PF20684"/>
    </source>
</evidence>
<reference evidence="8" key="1">
    <citation type="journal article" date="2021" name="J Fungi (Basel)">
        <title>Virulence traits and population genomics of the black yeast Aureobasidium melanogenum.</title>
        <authorList>
            <person name="Cernosa A."/>
            <person name="Sun X."/>
            <person name="Gostincar C."/>
            <person name="Fang C."/>
            <person name="Gunde-Cimerman N."/>
            <person name="Song Z."/>
        </authorList>
    </citation>
    <scope>NUCLEOTIDE SEQUENCE</scope>
    <source>
        <strain evidence="8">EXF-9298</strain>
    </source>
</reference>
<dbReference type="PANTHER" id="PTHR33048:SF47">
    <property type="entry name" value="INTEGRAL MEMBRANE PROTEIN-RELATED"/>
    <property type="match status" value="1"/>
</dbReference>
<comment type="subcellular location">
    <subcellularLocation>
        <location evidence="1">Membrane</location>
        <topology evidence="1">Multi-pass membrane protein</topology>
    </subcellularLocation>
</comment>
<name>A0A9P8K0G9_AURME</name>
<feature type="non-terminal residue" evidence="8">
    <location>
        <position position="1"/>
    </location>
</feature>
<feature type="transmembrane region" description="Helical" evidence="6">
    <location>
        <begin position="228"/>
        <end position="250"/>
    </location>
</feature>
<dbReference type="PANTHER" id="PTHR33048">
    <property type="entry name" value="PTH11-LIKE INTEGRAL MEMBRANE PROTEIN (AFU_ORTHOLOGUE AFUA_5G11245)"/>
    <property type="match status" value="1"/>
</dbReference>
<dbReference type="Proteomes" id="UP000729357">
    <property type="component" value="Unassembled WGS sequence"/>
</dbReference>
<gene>
    <name evidence="8" type="ORF">KCU98_g1537</name>
</gene>
<evidence type="ECO:0000313" key="9">
    <source>
        <dbReference type="Proteomes" id="UP000729357"/>
    </source>
</evidence>
<organism evidence="8 9">
    <name type="scientific">Aureobasidium melanogenum</name>
    <name type="common">Aureobasidium pullulans var. melanogenum</name>
    <dbReference type="NCBI Taxonomy" id="46634"/>
    <lineage>
        <taxon>Eukaryota</taxon>
        <taxon>Fungi</taxon>
        <taxon>Dikarya</taxon>
        <taxon>Ascomycota</taxon>
        <taxon>Pezizomycotina</taxon>
        <taxon>Dothideomycetes</taxon>
        <taxon>Dothideomycetidae</taxon>
        <taxon>Dothideales</taxon>
        <taxon>Saccotheciaceae</taxon>
        <taxon>Aureobasidium</taxon>
    </lineage>
</organism>
<accession>A0A9P8K0G9</accession>
<feature type="transmembrane region" description="Helical" evidence="6">
    <location>
        <begin position="149"/>
        <end position="172"/>
    </location>
</feature>
<protein>
    <recommendedName>
        <fullName evidence="7">Rhodopsin domain-containing protein</fullName>
    </recommendedName>
</protein>
<dbReference type="GO" id="GO:0016020">
    <property type="term" value="C:membrane"/>
    <property type="evidence" value="ECO:0007669"/>
    <property type="project" value="UniProtKB-SubCell"/>
</dbReference>
<keyword evidence="2 6" id="KW-0812">Transmembrane</keyword>
<evidence type="ECO:0000256" key="3">
    <source>
        <dbReference type="ARBA" id="ARBA00022989"/>
    </source>
</evidence>
<dbReference type="EMBL" id="JAHFXS010000057">
    <property type="protein sequence ID" value="KAG9989922.1"/>
    <property type="molecule type" value="Genomic_DNA"/>
</dbReference>
<proteinExistence type="inferred from homology"/>
<keyword evidence="3 6" id="KW-1133">Transmembrane helix</keyword>
<comment type="caution">
    <text evidence="8">The sequence shown here is derived from an EMBL/GenBank/DDBJ whole genome shotgun (WGS) entry which is preliminary data.</text>
</comment>
<comment type="similarity">
    <text evidence="5">Belongs to the SAT4 family.</text>
</comment>
<sequence length="316" mass="36010">MIGRSCPKETANCQACRDQWLKEKAEKREAEEAAAREAVGIPVALKREAEEALSQTQQIQDTAADISHISILLIQRWQFFKIGLDVSGCLLIEHGIGRHIETVSIPDLVEFMQIQYTLVIQYPLCITMIKLSILYQYRRLFPKHHDFKLMTSFLIAMMIMWCTSIVFTGVFICTPIRKASTPWIEGECIDLVPFYYGMQIPNVVTHSLILLLPLREVQRLDLPRQQKLGVAFTCLLWVISLVCCVVRSAVMVQLGGEGMDLTWNLVPAAIWTTIEPAVQIIIACLPSLRVLYRKYLDARKQKTARRARSIELETGM</sequence>
<dbReference type="Pfam" id="PF20684">
    <property type="entry name" value="Fung_rhodopsin"/>
    <property type="match status" value="1"/>
</dbReference>
<evidence type="ECO:0000256" key="2">
    <source>
        <dbReference type="ARBA" id="ARBA00022692"/>
    </source>
</evidence>
<feature type="transmembrane region" description="Helical" evidence="6">
    <location>
        <begin position="114"/>
        <end position="137"/>
    </location>
</feature>
<evidence type="ECO:0000256" key="1">
    <source>
        <dbReference type="ARBA" id="ARBA00004141"/>
    </source>
</evidence>